<dbReference type="InterPro" id="IPR037668">
    <property type="entry name" value="SPMIP3"/>
</dbReference>
<dbReference type="PANTHER" id="PTHR31763:SF2">
    <property type="entry name" value="CHROMOSOME 1 OPEN READING FRAME 100"/>
    <property type="match status" value="1"/>
</dbReference>
<dbReference type="Pfam" id="PF17670">
    <property type="entry name" value="DUF5530"/>
    <property type="match status" value="1"/>
</dbReference>
<protein>
    <submittedName>
        <fullName evidence="2">Uncharacterized protein</fullName>
    </submittedName>
</protein>
<sequence length="157" mass="18046">MCKHHTQSNRCIYFCLFFKVYVMAGPGVTIRLQEFKDRAPYSARDCSTSILRHGRDVEGIYPGQIARVHSDHTQSGMKCSSLSSASQRQTDSSFQTSYMYDLQVLQKLQLKGKTKRTLNGEPIQTTHQEDFALEAGIYYNDFRKYTPSTNRGPLREF</sequence>
<organism evidence="2 3">
    <name type="scientific">Huso huso</name>
    <name type="common">Beluga</name>
    <name type="synonym">Acipenser huso</name>
    <dbReference type="NCBI Taxonomy" id="61971"/>
    <lineage>
        <taxon>Eukaryota</taxon>
        <taxon>Metazoa</taxon>
        <taxon>Chordata</taxon>
        <taxon>Craniata</taxon>
        <taxon>Vertebrata</taxon>
        <taxon>Euteleostomi</taxon>
        <taxon>Actinopterygii</taxon>
        <taxon>Chondrostei</taxon>
        <taxon>Acipenseriformes</taxon>
        <taxon>Acipenseridae</taxon>
        <taxon>Huso</taxon>
    </lineage>
</organism>
<evidence type="ECO:0000256" key="1">
    <source>
        <dbReference type="SAM" id="Phobius"/>
    </source>
</evidence>
<keyword evidence="1" id="KW-1133">Transmembrane helix</keyword>
<name>A0ABR0ZWT4_HUSHU</name>
<gene>
    <name evidence="2" type="ORF">HHUSO_G7757</name>
</gene>
<evidence type="ECO:0000313" key="3">
    <source>
        <dbReference type="Proteomes" id="UP001369086"/>
    </source>
</evidence>
<keyword evidence="3" id="KW-1185">Reference proteome</keyword>
<evidence type="ECO:0000313" key="2">
    <source>
        <dbReference type="EMBL" id="KAK6488830.1"/>
    </source>
</evidence>
<dbReference type="PANTHER" id="PTHR31763">
    <property type="entry name" value="HYPOTHETICAL PROTEIN LOC689766"/>
    <property type="match status" value="1"/>
</dbReference>
<keyword evidence="1" id="KW-0472">Membrane</keyword>
<dbReference type="Proteomes" id="UP001369086">
    <property type="component" value="Unassembled WGS sequence"/>
</dbReference>
<reference evidence="2 3" key="1">
    <citation type="submission" date="2021-05" db="EMBL/GenBank/DDBJ databases">
        <authorList>
            <person name="Zahm M."/>
            <person name="Klopp C."/>
            <person name="Cabau C."/>
            <person name="Kuhl H."/>
            <person name="Suciu R."/>
            <person name="Ciorpac M."/>
            <person name="Holostenco D."/>
            <person name="Gessner J."/>
            <person name="Wuertz S."/>
            <person name="Hohne C."/>
            <person name="Stock M."/>
            <person name="Gislard M."/>
            <person name="Lluch J."/>
            <person name="Milhes M."/>
            <person name="Lampietro C."/>
            <person name="Lopez Roques C."/>
            <person name="Donnadieu C."/>
            <person name="Du K."/>
            <person name="Schartl M."/>
            <person name="Guiguen Y."/>
        </authorList>
    </citation>
    <scope>NUCLEOTIDE SEQUENCE [LARGE SCALE GENOMIC DNA]</scope>
    <source>
        <strain evidence="2">Hh-F2</strain>
        <tissue evidence="2">Blood</tissue>
    </source>
</reference>
<accession>A0ABR0ZWT4</accession>
<keyword evidence="1" id="KW-0812">Transmembrane</keyword>
<dbReference type="EMBL" id="JAHFZB010000006">
    <property type="protein sequence ID" value="KAK6488830.1"/>
    <property type="molecule type" value="Genomic_DNA"/>
</dbReference>
<comment type="caution">
    <text evidence="2">The sequence shown here is derived from an EMBL/GenBank/DDBJ whole genome shotgun (WGS) entry which is preliminary data.</text>
</comment>
<proteinExistence type="predicted"/>
<feature type="transmembrane region" description="Helical" evidence="1">
    <location>
        <begin position="12"/>
        <end position="32"/>
    </location>
</feature>